<dbReference type="EMBL" id="JAJLJH010000012">
    <property type="protein sequence ID" value="MCK9689154.1"/>
    <property type="molecule type" value="Genomic_DNA"/>
</dbReference>
<name>A0A9X1YM78_9BURK</name>
<dbReference type="GO" id="GO:0043565">
    <property type="term" value="F:sequence-specific DNA binding"/>
    <property type="evidence" value="ECO:0007669"/>
    <property type="project" value="InterPro"/>
</dbReference>
<dbReference type="GO" id="GO:0003700">
    <property type="term" value="F:DNA-binding transcription factor activity"/>
    <property type="evidence" value="ECO:0007669"/>
    <property type="project" value="InterPro"/>
</dbReference>
<protein>
    <submittedName>
        <fullName evidence="3">Helix-turn-helix domain-containing protein</fullName>
    </submittedName>
</protein>
<feature type="domain" description="HTH araC/xylS-type" evidence="2">
    <location>
        <begin position="1"/>
        <end position="67"/>
    </location>
</feature>
<evidence type="ECO:0000313" key="4">
    <source>
        <dbReference type="Proteomes" id="UP001139353"/>
    </source>
</evidence>
<gene>
    <name evidence="3" type="ORF">LPC04_25850</name>
</gene>
<dbReference type="RefSeq" id="WP_275685201.1">
    <property type="nucleotide sequence ID" value="NZ_JAJLJH010000012.1"/>
</dbReference>
<dbReference type="Proteomes" id="UP001139353">
    <property type="component" value="Unassembled WGS sequence"/>
</dbReference>
<dbReference type="InterPro" id="IPR018060">
    <property type="entry name" value="HTH_AraC"/>
</dbReference>
<proteinExistence type="predicted"/>
<dbReference type="Gene3D" id="1.10.10.60">
    <property type="entry name" value="Homeodomain-like"/>
    <property type="match status" value="1"/>
</dbReference>
<dbReference type="PROSITE" id="PS01124">
    <property type="entry name" value="HTH_ARAC_FAMILY_2"/>
    <property type="match status" value="1"/>
</dbReference>
<comment type="caution">
    <text evidence="3">The sequence shown here is derived from an EMBL/GenBank/DDBJ whole genome shotgun (WGS) entry which is preliminary data.</text>
</comment>
<organism evidence="3 4">
    <name type="scientific">Scleromatobacter humisilvae</name>
    <dbReference type="NCBI Taxonomy" id="2897159"/>
    <lineage>
        <taxon>Bacteria</taxon>
        <taxon>Pseudomonadati</taxon>
        <taxon>Pseudomonadota</taxon>
        <taxon>Betaproteobacteria</taxon>
        <taxon>Burkholderiales</taxon>
        <taxon>Sphaerotilaceae</taxon>
        <taxon>Scleromatobacter</taxon>
    </lineage>
</organism>
<evidence type="ECO:0000256" key="1">
    <source>
        <dbReference type="SAM" id="MobiDB-lite"/>
    </source>
</evidence>
<evidence type="ECO:0000259" key="2">
    <source>
        <dbReference type="PROSITE" id="PS01124"/>
    </source>
</evidence>
<sequence>MSARHFSREFRQHPGESTARAVERLRVEADERPIERIARKTGFANPGRMRRASLRTFGEAPQSRKRAVHARCGADGALA</sequence>
<evidence type="ECO:0000313" key="3">
    <source>
        <dbReference type="EMBL" id="MCK9689154.1"/>
    </source>
</evidence>
<reference evidence="3" key="1">
    <citation type="submission" date="2021-11" db="EMBL/GenBank/DDBJ databases">
        <title>BS-T2-15 a new species belonging to the Comamonadaceae family isolated from the soil of a French oak forest.</title>
        <authorList>
            <person name="Mieszkin S."/>
            <person name="Alain K."/>
        </authorList>
    </citation>
    <scope>NUCLEOTIDE SEQUENCE</scope>
    <source>
        <strain evidence="3">BS-T2-15</strain>
    </source>
</reference>
<accession>A0A9X1YM78</accession>
<keyword evidence="4" id="KW-1185">Reference proteome</keyword>
<dbReference type="Pfam" id="PF12833">
    <property type="entry name" value="HTH_18"/>
    <property type="match status" value="1"/>
</dbReference>
<dbReference type="AlphaFoldDB" id="A0A9X1YM78"/>
<feature type="region of interest" description="Disordered" evidence="1">
    <location>
        <begin position="56"/>
        <end position="79"/>
    </location>
</feature>